<reference evidence="3" key="1">
    <citation type="journal article" date="2019" name="Int. J. Syst. Evol. Microbiol.">
        <title>The Global Catalogue of Microorganisms (GCM) 10K type strain sequencing project: providing services to taxonomists for standard genome sequencing and annotation.</title>
        <authorList>
            <consortium name="The Broad Institute Genomics Platform"/>
            <consortium name="The Broad Institute Genome Sequencing Center for Infectious Disease"/>
            <person name="Wu L."/>
            <person name="Ma J."/>
        </authorList>
    </citation>
    <scope>NUCLEOTIDE SEQUENCE [LARGE SCALE GENOMIC DNA]</scope>
    <source>
        <strain evidence="3">CCUG 42722</strain>
    </source>
</reference>
<dbReference type="EMBL" id="JBHSFI010000008">
    <property type="protein sequence ID" value="MFC4631307.1"/>
    <property type="molecule type" value="Genomic_DNA"/>
</dbReference>
<keyword evidence="3" id="KW-1185">Reference proteome</keyword>
<dbReference type="RefSeq" id="WP_377140381.1">
    <property type="nucleotide sequence ID" value="NZ_JBHSFI010000008.1"/>
</dbReference>
<sequence>MDSTVHAAWVAVVGTLLGTLTGGGLQAWMGHRALKSAREDAAEQRRAAAAAINVQLAEERLRRLWDERRVLHSNVLAAAAAWRSAIVDLQGSLRADSKGWEERPTVGFMRHAEENLPEAAAAIRSAEEFGRLRQEVALISGADVQQAVAQLHTTLITAMRATTPGTSATTTDTNIETGAQEFYDKRTSLVSAMRRELNPASRAGDFGPPSMEE</sequence>
<evidence type="ECO:0000256" key="1">
    <source>
        <dbReference type="SAM" id="Phobius"/>
    </source>
</evidence>
<evidence type="ECO:0000313" key="3">
    <source>
        <dbReference type="Proteomes" id="UP001596011"/>
    </source>
</evidence>
<organism evidence="2 3">
    <name type="scientific">Promicromonospora alba</name>
    <dbReference type="NCBI Taxonomy" id="1616110"/>
    <lineage>
        <taxon>Bacteria</taxon>
        <taxon>Bacillati</taxon>
        <taxon>Actinomycetota</taxon>
        <taxon>Actinomycetes</taxon>
        <taxon>Micrococcales</taxon>
        <taxon>Promicromonosporaceae</taxon>
        <taxon>Promicromonospora</taxon>
    </lineage>
</organism>
<dbReference type="Proteomes" id="UP001596011">
    <property type="component" value="Unassembled WGS sequence"/>
</dbReference>
<gene>
    <name evidence="2" type="ORF">ACFO6V_23885</name>
</gene>
<keyword evidence="1" id="KW-0472">Membrane</keyword>
<name>A0ABV9HM56_9MICO</name>
<keyword evidence="1" id="KW-0812">Transmembrane</keyword>
<feature type="transmembrane region" description="Helical" evidence="1">
    <location>
        <begin position="6"/>
        <end position="28"/>
    </location>
</feature>
<comment type="caution">
    <text evidence="2">The sequence shown here is derived from an EMBL/GenBank/DDBJ whole genome shotgun (WGS) entry which is preliminary data.</text>
</comment>
<accession>A0ABV9HM56</accession>
<proteinExistence type="predicted"/>
<keyword evidence="1" id="KW-1133">Transmembrane helix</keyword>
<protein>
    <submittedName>
        <fullName evidence="2">Uncharacterized protein</fullName>
    </submittedName>
</protein>
<evidence type="ECO:0000313" key="2">
    <source>
        <dbReference type="EMBL" id="MFC4631307.1"/>
    </source>
</evidence>